<dbReference type="RefSeq" id="XP_041154079.1">
    <property type="nucleotide sequence ID" value="XM_041304252.1"/>
</dbReference>
<dbReference type="AlphaFoldDB" id="A0A9P7AEH9"/>
<dbReference type="GO" id="GO:0046872">
    <property type="term" value="F:metal ion binding"/>
    <property type="evidence" value="ECO:0007669"/>
    <property type="project" value="UniProtKB-KW"/>
</dbReference>
<feature type="transmembrane region" description="Helical" evidence="12">
    <location>
        <begin position="12"/>
        <end position="31"/>
    </location>
</feature>
<evidence type="ECO:0000256" key="5">
    <source>
        <dbReference type="ARBA" id="ARBA00022723"/>
    </source>
</evidence>
<name>A0A9P7AEH9_9AGAM</name>
<evidence type="ECO:0000256" key="1">
    <source>
        <dbReference type="ARBA" id="ARBA00001946"/>
    </source>
</evidence>
<dbReference type="PANTHER" id="PTHR11525">
    <property type="entry name" value="FARNESYL-PYROPHOSPHATE SYNTHETASE"/>
    <property type="match status" value="1"/>
</dbReference>
<comment type="similarity">
    <text evidence="11">Belongs to the FPP/GGPP synthase family.</text>
</comment>
<sequence>MFFTVLNQRAGIYHLLPVLFLFLAFIVNHKYRTLDQVSLASKSSSIPSQILSHSTPAHMAISKADKRNKFLAVFERIREELINHMKSENMPEDAVTWFNENLVYNVPGGKLNRGISVVDTVTILLNRPLTDDEYFKAALLGWCIELLQAFFLVSDDMMDASISRRGQPCWYRVHDVKGLGKVHNIAINDSFMLEGAIYHLLKTHFRRESYYVDLLELFQEVTYKTEMGQLVDLITAPEDNIDIRKYNLDKHTFIVRYKTAFYSFYLSVALAMRMCGVPDVYEINGKTIEAYKEADRILIPMGEFFQVQDDYLDYHGTEAEIGKIGTDIVDGKCSWCVCTALTYGTEAQKQLLYENYGKKGADQAAQEQAVKDMYNDEQGLNIPRRYEEYQKKAVGDINAMIDQVPEPEAHEVGKGNRLRRDAFRAFLSKITDRKA</sequence>
<keyword evidence="12" id="KW-1133">Transmembrane helix</keyword>
<dbReference type="Proteomes" id="UP000719766">
    <property type="component" value="Unassembled WGS sequence"/>
</dbReference>
<dbReference type="OrthoDB" id="10257492at2759"/>
<dbReference type="InterPro" id="IPR008949">
    <property type="entry name" value="Isoprenoid_synthase_dom_sf"/>
</dbReference>
<evidence type="ECO:0000313" key="13">
    <source>
        <dbReference type="EMBL" id="KAG1786664.1"/>
    </source>
</evidence>
<dbReference type="SUPFAM" id="SSF48576">
    <property type="entry name" value="Terpenoid synthases"/>
    <property type="match status" value="1"/>
</dbReference>
<dbReference type="InterPro" id="IPR000092">
    <property type="entry name" value="Polyprenyl_synt"/>
</dbReference>
<comment type="cofactor">
    <cofactor evidence="1">
        <name>Mg(2+)</name>
        <dbReference type="ChEBI" id="CHEBI:18420"/>
    </cofactor>
</comment>
<dbReference type="InterPro" id="IPR039702">
    <property type="entry name" value="FPS1-like"/>
</dbReference>
<evidence type="ECO:0000256" key="4">
    <source>
        <dbReference type="ARBA" id="ARBA00022679"/>
    </source>
</evidence>
<evidence type="ECO:0000256" key="3">
    <source>
        <dbReference type="ARBA" id="ARBA00012833"/>
    </source>
</evidence>
<dbReference type="EMBL" id="JABBWE010000089">
    <property type="protein sequence ID" value="KAG1786664.1"/>
    <property type="molecule type" value="Genomic_DNA"/>
</dbReference>
<dbReference type="EC" id="2.5.1.10" evidence="2"/>
<evidence type="ECO:0000256" key="9">
    <source>
        <dbReference type="ARBA" id="ARBA00032448"/>
    </source>
</evidence>
<keyword evidence="4 11" id="KW-0808">Transferase</keyword>
<dbReference type="Gene3D" id="1.10.600.10">
    <property type="entry name" value="Farnesyl Diphosphate Synthase"/>
    <property type="match status" value="1"/>
</dbReference>
<evidence type="ECO:0000256" key="6">
    <source>
        <dbReference type="ARBA" id="ARBA00022842"/>
    </source>
</evidence>
<accession>A0A9P7AEH9</accession>
<dbReference type="PROSITE" id="PS00444">
    <property type="entry name" value="POLYPRENYL_SYNTHASE_2"/>
    <property type="match status" value="1"/>
</dbReference>
<organism evidence="13 14">
    <name type="scientific">Suillus plorans</name>
    <dbReference type="NCBI Taxonomy" id="116603"/>
    <lineage>
        <taxon>Eukaryota</taxon>
        <taxon>Fungi</taxon>
        <taxon>Dikarya</taxon>
        <taxon>Basidiomycota</taxon>
        <taxon>Agaricomycotina</taxon>
        <taxon>Agaricomycetes</taxon>
        <taxon>Agaricomycetidae</taxon>
        <taxon>Boletales</taxon>
        <taxon>Suillineae</taxon>
        <taxon>Suillaceae</taxon>
        <taxon>Suillus</taxon>
    </lineage>
</organism>
<dbReference type="CDD" id="cd00685">
    <property type="entry name" value="Trans_IPPS_HT"/>
    <property type="match status" value="1"/>
</dbReference>
<dbReference type="EC" id="2.5.1.1" evidence="3"/>
<dbReference type="GO" id="GO:0045337">
    <property type="term" value="P:farnesyl diphosphate biosynthetic process"/>
    <property type="evidence" value="ECO:0007669"/>
    <property type="project" value="TreeGrafter"/>
</dbReference>
<gene>
    <name evidence="13" type="ORF">HD556DRAFT_1413605</name>
</gene>
<dbReference type="InterPro" id="IPR033749">
    <property type="entry name" value="Polyprenyl_synt_CS"/>
</dbReference>
<evidence type="ECO:0000256" key="11">
    <source>
        <dbReference type="RuleBase" id="RU004466"/>
    </source>
</evidence>
<keyword evidence="14" id="KW-1185">Reference proteome</keyword>
<dbReference type="PROSITE" id="PS00723">
    <property type="entry name" value="POLYPRENYL_SYNTHASE_1"/>
    <property type="match status" value="1"/>
</dbReference>
<evidence type="ECO:0000256" key="7">
    <source>
        <dbReference type="ARBA" id="ARBA00032380"/>
    </source>
</evidence>
<evidence type="ECO:0000256" key="10">
    <source>
        <dbReference type="ARBA" id="ARBA00032873"/>
    </source>
</evidence>
<evidence type="ECO:0000256" key="12">
    <source>
        <dbReference type="SAM" id="Phobius"/>
    </source>
</evidence>
<dbReference type="GeneID" id="64598016"/>
<reference evidence="13" key="1">
    <citation type="journal article" date="2020" name="New Phytol.">
        <title>Comparative genomics reveals dynamic genome evolution in host specialist ectomycorrhizal fungi.</title>
        <authorList>
            <person name="Lofgren L.A."/>
            <person name="Nguyen N.H."/>
            <person name="Vilgalys R."/>
            <person name="Ruytinx J."/>
            <person name="Liao H.L."/>
            <person name="Branco S."/>
            <person name="Kuo A."/>
            <person name="LaButti K."/>
            <person name="Lipzen A."/>
            <person name="Andreopoulos W."/>
            <person name="Pangilinan J."/>
            <person name="Riley R."/>
            <person name="Hundley H."/>
            <person name="Na H."/>
            <person name="Barry K."/>
            <person name="Grigoriev I.V."/>
            <person name="Stajich J.E."/>
            <person name="Kennedy P.G."/>
        </authorList>
    </citation>
    <scope>NUCLEOTIDE SEQUENCE</scope>
    <source>
        <strain evidence="13">S12</strain>
    </source>
</reference>
<dbReference type="GO" id="GO:0005737">
    <property type="term" value="C:cytoplasm"/>
    <property type="evidence" value="ECO:0007669"/>
    <property type="project" value="TreeGrafter"/>
</dbReference>
<keyword evidence="12" id="KW-0812">Transmembrane</keyword>
<evidence type="ECO:0000313" key="14">
    <source>
        <dbReference type="Proteomes" id="UP000719766"/>
    </source>
</evidence>
<proteinExistence type="inferred from homology"/>
<keyword evidence="5" id="KW-0479">Metal-binding</keyword>
<evidence type="ECO:0000256" key="8">
    <source>
        <dbReference type="ARBA" id="ARBA00032424"/>
    </source>
</evidence>
<dbReference type="GO" id="GO:0004337">
    <property type="term" value="F:(2E,6E)-farnesyl diphosphate synthase activity"/>
    <property type="evidence" value="ECO:0007669"/>
    <property type="project" value="UniProtKB-EC"/>
</dbReference>
<comment type="caution">
    <text evidence="13">The sequence shown here is derived from an EMBL/GenBank/DDBJ whole genome shotgun (WGS) entry which is preliminary data.</text>
</comment>
<keyword evidence="6" id="KW-0460">Magnesium</keyword>
<dbReference type="GO" id="GO:0004161">
    <property type="term" value="F:dimethylallyltranstransferase activity"/>
    <property type="evidence" value="ECO:0007669"/>
    <property type="project" value="UniProtKB-EC"/>
</dbReference>
<dbReference type="Pfam" id="PF00348">
    <property type="entry name" value="polyprenyl_synt"/>
    <property type="match status" value="1"/>
</dbReference>
<dbReference type="SFLD" id="SFLDS00005">
    <property type="entry name" value="Isoprenoid_Synthase_Type_I"/>
    <property type="match status" value="1"/>
</dbReference>
<protein>
    <recommendedName>
        <fullName evidence="10">(2E,6E)-farnesyl diphosphate synthase</fullName>
        <ecNumber evidence="3">2.5.1.1</ecNumber>
        <ecNumber evidence="2">2.5.1.10</ecNumber>
    </recommendedName>
    <alternativeName>
        <fullName evidence="9">Dimethylallyltranstransferase</fullName>
    </alternativeName>
    <alternativeName>
        <fullName evidence="8">Farnesyl diphosphate synthase</fullName>
    </alternativeName>
    <alternativeName>
        <fullName evidence="7">Geranyltranstransferase</fullName>
    </alternativeName>
</protein>
<keyword evidence="12" id="KW-0472">Membrane</keyword>
<evidence type="ECO:0000256" key="2">
    <source>
        <dbReference type="ARBA" id="ARBA00012439"/>
    </source>
</evidence>
<dbReference type="PANTHER" id="PTHR11525:SF0">
    <property type="entry name" value="FARNESYL PYROPHOSPHATE SYNTHASE"/>
    <property type="match status" value="1"/>
</dbReference>